<evidence type="ECO:0000256" key="1">
    <source>
        <dbReference type="SAM" id="SignalP"/>
    </source>
</evidence>
<organism evidence="2 3">
    <name type="scientific">Reichenbachiella agarivorans</name>
    <dbReference type="NCBI Taxonomy" id="2979464"/>
    <lineage>
        <taxon>Bacteria</taxon>
        <taxon>Pseudomonadati</taxon>
        <taxon>Bacteroidota</taxon>
        <taxon>Cytophagia</taxon>
        <taxon>Cytophagales</taxon>
        <taxon>Reichenbachiellaceae</taxon>
        <taxon>Reichenbachiella</taxon>
    </lineage>
</organism>
<feature type="signal peptide" evidence="1">
    <location>
        <begin position="1"/>
        <end position="23"/>
    </location>
</feature>
<evidence type="ECO:0008006" key="4">
    <source>
        <dbReference type="Google" id="ProtNLM"/>
    </source>
</evidence>
<keyword evidence="1" id="KW-0732">Signal</keyword>
<feature type="chain" id="PRO_5047509081" description="Outer membrane protein beta-barrel domain-containing protein" evidence="1">
    <location>
        <begin position="24"/>
        <end position="278"/>
    </location>
</feature>
<keyword evidence="3" id="KW-1185">Reference proteome</keyword>
<sequence>MNYYIKPTLAVLFFSMMVRMVAAQENQPTKEVPIKEAPMQETSVKQEASNPEQANTILTASDPIHGVSVGMAVNLFSLFGNYNTFMMSGNVVFNEQLGVEIGGGPVLQSEVWTRYMRDNQNTFAPHIGMFFDILGMDNAEKGIEQHQGYSLFGEFKYYVVPGRHQPFFGLGYSYLNSRYTTSYVVKMNQSQKYYRNVKQDYQSIVNTYYLMIGYRVTFAQEKLFLEVGVNFRRVYKEVSPEFDNLIGEVVTNEGFVKDIDKYPLPVSLDLKIGLKVFN</sequence>
<dbReference type="Proteomes" id="UP001065174">
    <property type="component" value="Chromosome"/>
</dbReference>
<proteinExistence type="predicted"/>
<dbReference type="EMBL" id="CP106679">
    <property type="protein sequence ID" value="UXP31311.1"/>
    <property type="molecule type" value="Genomic_DNA"/>
</dbReference>
<accession>A0ABY6CLB1</accession>
<name>A0ABY6CLB1_9BACT</name>
<protein>
    <recommendedName>
        <fullName evidence="4">Outer membrane protein beta-barrel domain-containing protein</fullName>
    </recommendedName>
</protein>
<evidence type="ECO:0000313" key="3">
    <source>
        <dbReference type="Proteomes" id="UP001065174"/>
    </source>
</evidence>
<reference evidence="2" key="1">
    <citation type="submission" date="2022-09" db="EMBL/GenBank/DDBJ databases">
        <title>Comparative genomics and taxonomic characterization of three novel marine species of genus Reichenbachiella exhibiting antioxidant and polysaccharide degradation activities.</title>
        <authorList>
            <person name="Muhammad N."/>
            <person name="Lee Y.-J."/>
            <person name="Ko J."/>
            <person name="Kim S.-G."/>
        </authorList>
    </citation>
    <scope>NUCLEOTIDE SEQUENCE</scope>
    <source>
        <strain evidence="2">BKB1-1</strain>
    </source>
</reference>
<gene>
    <name evidence="2" type="ORF">N6H18_13230</name>
</gene>
<evidence type="ECO:0000313" key="2">
    <source>
        <dbReference type="EMBL" id="UXP31311.1"/>
    </source>
</evidence>
<dbReference type="RefSeq" id="WP_262308750.1">
    <property type="nucleotide sequence ID" value="NZ_CP106679.1"/>
</dbReference>